<evidence type="ECO:0000256" key="11">
    <source>
        <dbReference type="ARBA" id="ARBA00022946"/>
    </source>
</evidence>
<evidence type="ECO:0000256" key="4">
    <source>
        <dbReference type="ARBA" id="ARBA00022640"/>
    </source>
</evidence>
<evidence type="ECO:0000256" key="9">
    <source>
        <dbReference type="ARBA" id="ARBA00022777"/>
    </source>
</evidence>
<dbReference type="AlphaFoldDB" id="A0A836BU66"/>
<keyword evidence="13" id="KW-0472">Membrane</keyword>
<dbReference type="OrthoDB" id="1874145at2759"/>
<keyword evidence="9" id="KW-0418">Kinase</keyword>
<keyword evidence="6" id="KW-0812">Transmembrane</keyword>
<keyword evidence="7" id="KW-0479">Metal-binding</keyword>
<evidence type="ECO:0000256" key="13">
    <source>
        <dbReference type="ARBA" id="ARBA00023136"/>
    </source>
</evidence>
<dbReference type="GO" id="GO:0016020">
    <property type="term" value="C:membrane"/>
    <property type="evidence" value="ECO:0007669"/>
    <property type="project" value="UniProtKB-SubCell"/>
</dbReference>
<dbReference type="PANTHER" id="PTHR32523:SF8">
    <property type="entry name" value="DOLICHOL KINASE"/>
    <property type="match status" value="1"/>
</dbReference>
<comment type="catalytic activity">
    <reaction evidence="16">
        <text>phytol + CTP = phytyl phosphate + CDP + H(+)</text>
        <dbReference type="Rhea" id="RHEA:38055"/>
        <dbReference type="ChEBI" id="CHEBI:15378"/>
        <dbReference type="ChEBI" id="CHEBI:17327"/>
        <dbReference type="ChEBI" id="CHEBI:37563"/>
        <dbReference type="ChEBI" id="CHEBI:58069"/>
        <dbReference type="ChEBI" id="CHEBI:75483"/>
        <dbReference type="EC" id="2.7.1.182"/>
    </reaction>
</comment>
<dbReference type="EC" id="2.7.1.182" evidence="15"/>
<evidence type="ECO:0000256" key="5">
    <source>
        <dbReference type="ARBA" id="ARBA00022679"/>
    </source>
</evidence>
<evidence type="ECO:0000256" key="12">
    <source>
        <dbReference type="ARBA" id="ARBA00022989"/>
    </source>
</evidence>
<evidence type="ECO:0000256" key="8">
    <source>
        <dbReference type="ARBA" id="ARBA00022771"/>
    </source>
</evidence>
<evidence type="ECO:0000256" key="1">
    <source>
        <dbReference type="ARBA" id="ARBA00004508"/>
    </source>
</evidence>
<evidence type="ECO:0000256" key="14">
    <source>
        <dbReference type="ARBA" id="ARBA00024015"/>
    </source>
</evidence>
<evidence type="ECO:0000256" key="7">
    <source>
        <dbReference type="ARBA" id="ARBA00022723"/>
    </source>
</evidence>
<feature type="domain" description="MYND-type" evidence="19">
    <location>
        <begin position="316"/>
        <end position="342"/>
    </location>
</feature>
<feature type="compositionally biased region" description="Low complexity" evidence="18">
    <location>
        <begin position="171"/>
        <end position="186"/>
    </location>
</feature>
<comment type="similarity">
    <text evidence="2">Belongs to the polyprenol kinase family.</text>
</comment>
<evidence type="ECO:0000256" key="16">
    <source>
        <dbReference type="ARBA" id="ARBA00048889"/>
    </source>
</evidence>
<evidence type="ECO:0000256" key="6">
    <source>
        <dbReference type="ARBA" id="ARBA00022692"/>
    </source>
</evidence>
<dbReference type="Proteomes" id="UP000612055">
    <property type="component" value="Unassembled WGS sequence"/>
</dbReference>
<dbReference type="GO" id="GO:0009507">
    <property type="term" value="C:chloroplast"/>
    <property type="evidence" value="ECO:0007669"/>
    <property type="project" value="UniProtKB-SubCell"/>
</dbReference>
<dbReference type="GO" id="GO:0010276">
    <property type="term" value="F:phytol kinase activity"/>
    <property type="evidence" value="ECO:0007669"/>
    <property type="project" value="UniProtKB-EC"/>
</dbReference>
<gene>
    <name evidence="20" type="ORF">HYH03_013771</name>
</gene>
<evidence type="ECO:0000313" key="20">
    <source>
        <dbReference type="EMBL" id="KAG2487633.1"/>
    </source>
</evidence>
<dbReference type="PANTHER" id="PTHR32523">
    <property type="entry name" value="PHYTOL KINASE 1, CHLOROPLASTIC"/>
    <property type="match status" value="1"/>
</dbReference>
<dbReference type="EMBL" id="JAEHOE010000094">
    <property type="protein sequence ID" value="KAG2487633.1"/>
    <property type="molecule type" value="Genomic_DNA"/>
</dbReference>
<dbReference type="PROSITE" id="PS50865">
    <property type="entry name" value="ZF_MYND_2"/>
    <property type="match status" value="1"/>
</dbReference>
<keyword evidence="3" id="KW-0150">Chloroplast</keyword>
<evidence type="ECO:0000256" key="18">
    <source>
        <dbReference type="SAM" id="MobiDB-lite"/>
    </source>
</evidence>
<evidence type="ECO:0000313" key="21">
    <source>
        <dbReference type="Proteomes" id="UP000612055"/>
    </source>
</evidence>
<feature type="compositionally biased region" description="Gly residues" evidence="18">
    <location>
        <begin position="159"/>
        <end position="170"/>
    </location>
</feature>
<keyword evidence="11" id="KW-0809">Transit peptide</keyword>
<evidence type="ECO:0000256" key="17">
    <source>
        <dbReference type="PROSITE-ProRule" id="PRU00134"/>
    </source>
</evidence>
<evidence type="ECO:0000256" key="2">
    <source>
        <dbReference type="ARBA" id="ARBA00010794"/>
    </source>
</evidence>
<keyword evidence="12" id="KW-1133">Transmembrane helix</keyword>
<organism evidence="20 21">
    <name type="scientific">Edaphochlamys debaryana</name>
    <dbReference type="NCBI Taxonomy" id="47281"/>
    <lineage>
        <taxon>Eukaryota</taxon>
        <taxon>Viridiplantae</taxon>
        <taxon>Chlorophyta</taxon>
        <taxon>core chlorophytes</taxon>
        <taxon>Chlorophyceae</taxon>
        <taxon>CS clade</taxon>
        <taxon>Chlamydomonadales</taxon>
        <taxon>Chlamydomonadales incertae sedis</taxon>
        <taxon>Edaphochlamys</taxon>
    </lineage>
</organism>
<keyword evidence="5" id="KW-0808">Transferase</keyword>
<dbReference type="Gene3D" id="6.10.140.2220">
    <property type="match status" value="1"/>
</dbReference>
<feature type="region of interest" description="Disordered" evidence="18">
    <location>
        <begin position="146"/>
        <end position="191"/>
    </location>
</feature>
<dbReference type="InterPro" id="IPR039606">
    <property type="entry name" value="Phytol/farnesol_kinase"/>
</dbReference>
<evidence type="ECO:0000259" key="19">
    <source>
        <dbReference type="PROSITE" id="PS50865"/>
    </source>
</evidence>
<protein>
    <recommendedName>
        <fullName evidence="15">phytol kinase</fullName>
        <ecNumber evidence="15">2.7.1.182</ecNumber>
    </recommendedName>
</protein>
<comment type="pathway">
    <text evidence="14">Cofactor biosynthesis; tocopherol biosynthesis.</text>
</comment>
<dbReference type="InterPro" id="IPR002893">
    <property type="entry name" value="Znf_MYND"/>
</dbReference>
<sequence>MTNYMYMLASSLPPDHEVRRTFECEYSTVLRMVPSCVERLGGPGLHEGSAGGQAATQLAMLQGLEAEGKGEEAERVMGWCEQPSSPCTCSSSTTAWTSAPSSGLCCTRAAGRPRRRPSRPRCEGDPLRFHSTLPLWLHYARQLEPLAPPGTGPSALAKGGRGGGAGGGQDNGAEGPAPWPRSWWRGPSPPLEGDTPETLAAMRQAVRVAERTGDDAVAWLGWLFVGELVAHGAAGGGSFAEDEVLQASAVHVSYSAVHMRWTLSAAEAARRVKAWGGDLVLGAKCKWLKGTILEMLDTARAASRGLPPGRLPTKACGGCKAVWYCSKECQAAHWKGGHKAECKRMAEEAKQAAASKGSGGGGSAAAAAEAAAGAAAAGTEGAAA</sequence>
<keyword evidence="21" id="KW-1185">Reference proteome</keyword>
<evidence type="ECO:0000256" key="10">
    <source>
        <dbReference type="ARBA" id="ARBA00022833"/>
    </source>
</evidence>
<evidence type="ECO:0000256" key="3">
    <source>
        <dbReference type="ARBA" id="ARBA00022528"/>
    </source>
</evidence>
<comment type="caution">
    <text evidence="20">The sequence shown here is derived from an EMBL/GenBank/DDBJ whole genome shotgun (WGS) entry which is preliminary data.</text>
</comment>
<reference evidence="20" key="1">
    <citation type="journal article" date="2020" name="bioRxiv">
        <title>Comparative genomics of Chlamydomonas.</title>
        <authorList>
            <person name="Craig R.J."/>
            <person name="Hasan A.R."/>
            <person name="Ness R.W."/>
            <person name="Keightley P.D."/>
        </authorList>
    </citation>
    <scope>NUCLEOTIDE SEQUENCE</scope>
    <source>
        <strain evidence="20">CCAP 11/70</strain>
    </source>
</reference>
<accession>A0A836BU66</accession>
<keyword evidence="8 17" id="KW-0863">Zinc-finger</keyword>
<name>A0A836BU66_9CHLO</name>
<keyword evidence="4" id="KW-0934">Plastid</keyword>
<proteinExistence type="inferred from homology"/>
<dbReference type="SUPFAM" id="SSF144232">
    <property type="entry name" value="HIT/MYND zinc finger-like"/>
    <property type="match status" value="1"/>
</dbReference>
<evidence type="ECO:0000256" key="15">
    <source>
        <dbReference type="ARBA" id="ARBA00039024"/>
    </source>
</evidence>
<comment type="subcellular location">
    <subcellularLocation>
        <location evidence="1">Plastid</location>
        <location evidence="1">Chloroplast membrane</location>
        <topology evidence="1">Multi-pass membrane protein</topology>
    </subcellularLocation>
</comment>
<dbReference type="GO" id="GO:0008270">
    <property type="term" value="F:zinc ion binding"/>
    <property type="evidence" value="ECO:0007669"/>
    <property type="project" value="UniProtKB-KW"/>
</dbReference>
<dbReference type="Pfam" id="PF01753">
    <property type="entry name" value="zf-MYND"/>
    <property type="match status" value="1"/>
</dbReference>
<keyword evidence="10" id="KW-0862">Zinc</keyword>